<dbReference type="Proteomes" id="UP001205063">
    <property type="component" value="Unassembled WGS sequence"/>
</dbReference>
<gene>
    <name evidence="6" type="ORF">NE646_07850</name>
</gene>
<name>A0AAW5KHY7_9FIRM</name>
<dbReference type="RefSeq" id="WP_256136119.1">
    <property type="nucleotide sequence ID" value="NZ_JANGAB010000003.1"/>
</dbReference>
<evidence type="ECO:0000313" key="7">
    <source>
        <dbReference type="Proteomes" id="UP001205063"/>
    </source>
</evidence>
<accession>A0AAW5KHY7</accession>
<sequence>MPGCWAGCCRGATGADLAAACGVGLLAMAVRWLCTAMAGRESFLASRSVKKALRRRICDKLLRLGPSCAQRVSPSEVVQQLKAYFGACLPQFFYSLLAPLPLFVLLFPIS</sequence>
<comment type="subcellular location">
    <subcellularLocation>
        <location evidence="1">Cell membrane</location>
        <topology evidence="1">Multi-pass membrane protein</topology>
    </subcellularLocation>
</comment>
<evidence type="ECO:0000256" key="4">
    <source>
        <dbReference type="ARBA" id="ARBA00023136"/>
    </source>
</evidence>
<dbReference type="InterPro" id="IPR036640">
    <property type="entry name" value="ABC1_TM_sf"/>
</dbReference>
<reference evidence="6" key="1">
    <citation type="submission" date="2022-06" db="EMBL/GenBank/DDBJ databases">
        <title>Isolation of gut microbiota from human fecal samples.</title>
        <authorList>
            <person name="Pamer E.G."/>
            <person name="Barat B."/>
            <person name="Waligurski E."/>
            <person name="Medina S."/>
            <person name="Paddock L."/>
            <person name="Mostad J."/>
        </authorList>
    </citation>
    <scope>NUCLEOTIDE SEQUENCE</scope>
    <source>
        <strain evidence="6">DFI.7.96</strain>
    </source>
</reference>
<evidence type="ECO:0008006" key="8">
    <source>
        <dbReference type="Google" id="ProtNLM"/>
    </source>
</evidence>
<evidence type="ECO:0000256" key="5">
    <source>
        <dbReference type="SAM" id="Phobius"/>
    </source>
</evidence>
<dbReference type="SUPFAM" id="SSF90123">
    <property type="entry name" value="ABC transporter transmembrane region"/>
    <property type="match status" value="1"/>
</dbReference>
<evidence type="ECO:0000313" key="6">
    <source>
        <dbReference type="EMBL" id="MCQ4949579.1"/>
    </source>
</evidence>
<feature type="transmembrane region" description="Helical" evidence="5">
    <location>
        <begin position="92"/>
        <end position="109"/>
    </location>
</feature>
<evidence type="ECO:0000256" key="1">
    <source>
        <dbReference type="ARBA" id="ARBA00004651"/>
    </source>
</evidence>
<comment type="caution">
    <text evidence="6">The sequence shown here is derived from an EMBL/GenBank/DDBJ whole genome shotgun (WGS) entry which is preliminary data.</text>
</comment>
<evidence type="ECO:0000256" key="3">
    <source>
        <dbReference type="ARBA" id="ARBA00022989"/>
    </source>
</evidence>
<dbReference type="Gene3D" id="1.20.1560.10">
    <property type="entry name" value="ABC transporter type 1, transmembrane domain"/>
    <property type="match status" value="1"/>
</dbReference>
<dbReference type="EMBL" id="JANGAB010000003">
    <property type="protein sequence ID" value="MCQ4949579.1"/>
    <property type="molecule type" value="Genomic_DNA"/>
</dbReference>
<keyword evidence="4 5" id="KW-0472">Membrane</keyword>
<protein>
    <recommendedName>
        <fullName evidence="8">ABC transmembrane type-1 domain-containing protein</fullName>
    </recommendedName>
</protein>
<keyword evidence="3 5" id="KW-1133">Transmembrane helix</keyword>
<dbReference type="AlphaFoldDB" id="A0AAW5KHY7"/>
<evidence type="ECO:0000256" key="2">
    <source>
        <dbReference type="ARBA" id="ARBA00022692"/>
    </source>
</evidence>
<proteinExistence type="predicted"/>
<keyword evidence="2 5" id="KW-0812">Transmembrane</keyword>
<dbReference type="GO" id="GO:0005886">
    <property type="term" value="C:plasma membrane"/>
    <property type="evidence" value="ECO:0007669"/>
    <property type="project" value="UniProtKB-SubCell"/>
</dbReference>
<organism evidence="6 7">
    <name type="scientific">Bittarella massiliensis</name>
    <name type="common">ex Durand et al. 2017</name>
    <dbReference type="NCBI Taxonomy" id="1720313"/>
    <lineage>
        <taxon>Bacteria</taxon>
        <taxon>Bacillati</taxon>
        <taxon>Bacillota</taxon>
        <taxon>Clostridia</taxon>
        <taxon>Eubacteriales</taxon>
        <taxon>Oscillospiraceae</taxon>
        <taxon>Bittarella (ex Durand et al. 2017)</taxon>
    </lineage>
</organism>
<dbReference type="GO" id="GO:0005524">
    <property type="term" value="F:ATP binding"/>
    <property type="evidence" value="ECO:0007669"/>
    <property type="project" value="InterPro"/>
</dbReference>